<feature type="domain" description="PurM-like C-terminal" evidence="3">
    <location>
        <begin position="140"/>
        <end position="289"/>
    </location>
</feature>
<dbReference type="GO" id="GO:0051604">
    <property type="term" value="P:protein maturation"/>
    <property type="evidence" value="ECO:0007669"/>
    <property type="project" value="TreeGrafter"/>
</dbReference>
<evidence type="ECO:0000313" key="4">
    <source>
        <dbReference type="EMBL" id="SUQ14129.1"/>
    </source>
</evidence>
<dbReference type="InterPro" id="IPR010918">
    <property type="entry name" value="PurM-like_C_dom"/>
</dbReference>
<proteinExistence type="inferred from homology"/>
<evidence type="ECO:0000259" key="3">
    <source>
        <dbReference type="Pfam" id="PF02769"/>
    </source>
</evidence>
<dbReference type="PANTHER" id="PTHR30303">
    <property type="entry name" value="HYDROGENASE ISOENZYMES FORMATION PROTEIN HYPE"/>
    <property type="match status" value="1"/>
</dbReference>
<keyword evidence="5" id="KW-1185">Reference proteome</keyword>
<dbReference type="OrthoDB" id="153904at2"/>
<protein>
    <submittedName>
        <fullName evidence="4">Hydrogenase maturation factor</fullName>
    </submittedName>
</protein>
<feature type="domain" description="PurM-like N-terminal" evidence="2">
    <location>
        <begin position="39"/>
        <end position="108"/>
    </location>
</feature>
<evidence type="ECO:0000313" key="5">
    <source>
        <dbReference type="Proteomes" id="UP000254051"/>
    </source>
</evidence>
<dbReference type="Gene3D" id="3.30.1330.10">
    <property type="entry name" value="PurM-like, N-terminal domain"/>
    <property type="match status" value="1"/>
</dbReference>
<accession>A0A315ZYN0</accession>
<evidence type="ECO:0000259" key="2">
    <source>
        <dbReference type="Pfam" id="PF00586"/>
    </source>
</evidence>
<dbReference type="Pfam" id="PF00586">
    <property type="entry name" value="AIRS"/>
    <property type="match status" value="1"/>
</dbReference>
<dbReference type="Proteomes" id="UP000254051">
    <property type="component" value="Unassembled WGS sequence"/>
</dbReference>
<reference evidence="5" key="1">
    <citation type="submission" date="2017-07" db="EMBL/GenBank/DDBJ databases">
        <authorList>
            <person name="Varghese N."/>
            <person name="Submissions S."/>
        </authorList>
    </citation>
    <scope>NUCLEOTIDE SEQUENCE [LARGE SCALE GENOMIC DNA]</scope>
    <source>
        <strain evidence="5">NLAE-zl-C134</strain>
    </source>
</reference>
<name>A0A315ZYN0_9FIRM</name>
<dbReference type="SUPFAM" id="SSF56042">
    <property type="entry name" value="PurM C-terminal domain-like"/>
    <property type="match status" value="1"/>
</dbReference>
<comment type="similarity">
    <text evidence="1">Belongs to the HypE family.</text>
</comment>
<gene>
    <name evidence="4" type="ORF">SAMN05216529_105103</name>
</gene>
<evidence type="ECO:0000256" key="1">
    <source>
        <dbReference type="ARBA" id="ARBA00006243"/>
    </source>
</evidence>
<dbReference type="Pfam" id="PF02769">
    <property type="entry name" value="AIRS_C"/>
    <property type="match status" value="1"/>
</dbReference>
<dbReference type="SUPFAM" id="SSF55326">
    <property type="entry name" value="PurM N-terminal domain-like"/>
    <property type="match status" value="1"/>
</dbReference>
<dbReference type="RefSeq" id="WP_109710737.1">
    <property type="nucleotide sequence ID" value="NZ_QGDS01000005.1"/>
</dbReference>
<dbReference type="PANTHER" id="PTHR30303:SF4">
    <property type="entry name" value="HYDROGENASE EXPRESSION_FORMATION PROTEIN HYPE"/>
    <property type="match status" value="1"/>
</dbReference>
<dbReference type="InterPro" id="IPR016188">
    <property type="entry name" value="PurM-like_N"/>
</dbReference>
<dbReference type="Gene3D" id="3.90.650.10">
    <property type="entry name" value="PurM-like C-terminal domain"/>
    <property type="match status" value="1"/>
</dbReference>
<dbReference type="InterPro" id="IPR036676">
    <property type="entry name" value="PurM-like_C_sf"/>
</dbReference>
<dbReference type="InterPro" id="IPR011854">
    <property type="entry name" value="HypE"/>
</dbReference>
<dbReference type="EMBL" id="UHJJ01000005">
    <property type="protein sequence ID" value="SUQ14129.1"/>
    <property type="molecule type" value="Genomic_DNA"/>
</dbReference>
<organism evidence="4 5">
    <name type="scientific">Faecalicatena contorta</name>
    <dbReference type="NCBI Taxonomy" id="39482"/>
    <lineage>
        <taxon>Bacteria</taxon>
        <taxon>Bacillati</taxon>
        <taxon>Bacillota</taxon>
        <taxon>Clostridia</taxon>
        <taxon>Lachnospirales</taxon>
        <taxon>Lachnospiraceae</taxon>
        <taxon>Faecalicatena</taxon>
    </lineage>
</organism>
<dbReference type="AlphaFoldDB" id="A0A315ZYN0"/>
<sequence>MKIGNLSQTVWKRSVLGQLHNVQDKALFSPSMEEIYTDAVVFGEARDAGRFAVARVLNDLAVCGAGPVNVSLQILLTPSVSESGLKEMIGYMDEVCRTAGAQITRVKAEVSPCITYPVVFACAAGGIQEENGPCPSRAVPGQDIVLCGYVGLEGTLRILSERKEELGRRFVPAFLRQMKELESQMLAADAIAAGRRAGVTFMHQIGGGGVFAGLWELAEASGVGLEVDRTKMPVKQETIEVCEYYGLNPYQMTSAGCILMTAEDGDALVRALEGVGARAAKLGVATEKNARVIASGEEKRYLDRPAPDELMLWWEQGGRPRPR</sequence>
<dbReference type="InterPro" id="IPR036921">
    <property type="entry name" value="PurM-like_N_sf"/>
</dbReference>